<gene>
    <name evidence="5" type="ORF">K457DRAFT_132313</name>
</gene>
<evidence type="ECO:0000259" key="4">
    <source>
        <dbReference type="PROSITE" id="PS50850"/>
    </source>
</evidence>
<dbReference type="GO" id="GO:0022857">
    <property type="term" value="F:transmembrane transporter activity"/>
    <property type="evidence" value="ECO:0007669"/>
    <property type="project" value="InterPro"/>
</dbReference>
<dbReference type="STRING" id="1314771.A0A197KI98"/>
<dbReference type="PANTHER" id="PTHR11360:SF284">
    <property type="entry name" value="EG:103B4.3 PROTEIN-RELATED"/>
    <property type="match status" value="1"/>
</dbReference>
<name>A0A197KI98_9FUNG</name>
<protein>
    <submittedName>
        <fullName evidence="5">MFS general substrate transporter</fullName>
    </submittedName>
</protein>
<dbReference type="OrthoDB" id="5667at2759"/>
<evidence type="ECO:0000256" key="3">
    <source>
        <dbReference type="SAM" id="Phobius"/>
    </source>
</evidence>
<feature type="transmembrane region" description="Helical" evidence="3">
    <location>
        <begin position="122"/>
        <end position="140"/>
    </location>
</feature>
<feature type="transmembrane region" description="Helical" evidence="3">
    <location>
        <begin position="152"/>
        <end position="170"/>
    </location>
</feature>
<dbReference type="Pfam" id="PF07690">
    <property type="entry name" value="MFS_1"/>
    <property type="match status" value="1"/>
</dbReference>
<dbReference type="EMBL" id="KV442012">
    <property type="protein sequence ID" value="OAQ36346.1"/>
    <property type="molecule type" value="Genomic_DNA"/>
</dbReference>
<feature type="transmembrane region" description="Helical" evidence="3">
    <location>
        <begin position="431"/>
        <end position="451"/>
    </location>
</feature>
<dbReference type="InterPro" id="IPR020846">
    <property type="entry name" value="MFS_dom"/>
</dbReference>
<reference evidence="5 6" key="1">
    <citation type="submission" date="2016-05" db="EMBL/GenBank/DDBJ databases">
        <title>Genome sequencing reveals origins of a unique bacterial endosymbiosis in the earliest lineages of terrestrial Fungi.</title>
        <authorList>
            <consortium name="DOE Joint Genome Institute"/>
            <person name="Uehling J."/>
            <person name="Gryganskyi A."/>
            <person name="Hameed K."/>
            <person name="Tschaplinski T."/>
            <person name="Misztal P."/>
            <person name="Wu S."/>
            <person name="Desiro A."/>
            <person name="Vande Pol N."/>
            <person name="Du Z.-Y."/>
            <person name="Zienkiewicz A."/>
            <person name="Zienkiewicz K."/>
            <person name="Morin E."/>
            <person name="Tisserant E."/>
            <person name="Splivallo R."/>
            <person name="Hainaut M."/>
            <person name="Henrissat B."/>
            <person name="Ohm R."/>
            <person name="Kuo A."/>
            <person name="Yan J."/>
            <person name="Lipzen A."/>
            <person name="Nolan M."/>
            <person name="Labutti K."/>
            <person name="Barry K."/>
            <person name="Goldstein A."/>
            <person name="Labbe J."/>
            <person name="Schadt C."/>
            <person name="Tuskan G."/>
            <person name="Grigoriev I."/>
            <person name="Martin F."/>
            <person name="Vilgalys R."/>
            <person name="Bonito G."/>
        </authorList>
    </citation>
    <scope>NUCLEOTIDE SEQUENCE [LARGE SCALE GENOMIC DNA]</scope>
    <source>
        <strain evidence="5 6">AG-77</strain>
    </source>
</reference>
<dbReference type="SUPFAM" id="SSF103473">
    <property type="entry name" value="MFS general substrate transporter"/>
    <property type="match status" value="1"/>
</dbReference>
<feature type="transmembrane region" description="Helical" evidence="3">
    <location>
        <begin position="394"/>
        <end position="419"/>
    </location>
</feature>
<keyword evidence="3" id="KW-0472">Membrane</keyword>
<feature type="transmembrane region" description="Helical" evidence="3">
    <location>
        <begin position="463"/>
        <end position="484"/>
    </location>
</feature>
<feature type="transmembrane region" description="Helical" evidence="3">
    <location>
        <begin position="337"/>
        <end position="357"/>
    </location>
</feature>
<feature type="transmembrane region" description="Helical" evidence="3">
    <location>
        <begin position="78"/>
        <end position="102"/>
    </location>
</feature>
<feature type="transmembrane region" description="Helical" evidence="3">
    <location>
        <begin position="369"/>
        <end position="388"/>
    </location>
</feature>
<comment type="similarity">
    <text evidence="2">Belongs to the major facilitator superfamily. Monocarboxylate porter (TC 2.A.1.13) family.</text>
</comment>
<evidence type="ECO:0000313" key="5">
    <source>
        <dbReference type="EMBL" id="OAQ36346.1"/>
    </source>
</evidence>
<evidence type="ECO:0000256" key="2">
    <source>
        <dbReference type="ARBA" id="ARBA00006727"/>
    </source>
</evidence>
<feature type="domain" description="Major facilitator superfamily (MFS) profile" evidence="4">
    <location>
        <begin position="82"/>
        <end position="486"/>
    </location>
</feature>
<dbReference type="GO" id="GO:0016020">
    <property type="term" value="C:membrane"/>
    <property type="evidence" value="ECO:0007669"/>
    <property type="project" value="UniProtKB-SubCell"/>
</dbReference>
<organism evidence="5 6">
    <name type="scientific">Linnemannia elongata AG-77</name>
    <dbReference type="NCBI Taxonomy" id="1314771"/>
    <lineage>
        <taxon>Eukaryota</taxon>
        <taxon>Fungi</taxon>
        <taxon>Fungi incertae sedis</taxon>
        <taxon>Mucoromycota</taxon>
        <taxon>Mortierellomycotina</taxon>
        <taxon>Mortierellomycetes</taxon>
        <taxon>Mortierellales</taxon>
        <taxon>Mortierellaceae</taxon>
        <taxon>Linnemannia</taxon>
    </lineage>
</organism>
<accession>A0A197KI98</accession>
<dbReference type="InterPro" id="IPR050327">
    <property type="entry name" value="Proton-linked_MCT"/>
</dbReference>
<dbReference type="InterPro" id="IPR036259">
    <property type="entry name" value="MFS_trans_sf"/>
</dbReference>
<dbReference type="Proteomes" id="UP000078512">
    <property type="component" value="Unassembled WGS sequence"/>
</dbReference>
<dbReference type="Gene3D" id="1.20.1250.20">
    <property type="entry name" value="MFS general substrate transporter like domains"/>
    <property type="match status" value="1"/>
</dbReference>
<keyword evidence="6" id="KW-1185">Reference proteome</keyword>
<keyword evidence="3" id="KW-1133">Transmembrane helix</keyword>
<dbReference type="InterPro" id="IPR011701">
    <property type="entry name" value="MFS"/>
</dbReference>
<dbReference type="PANTHER" id="PTHR11360">
    <property type="entry name" value="MONOCARBOXYLATE TRANSPORTER"/>
    <property type="match status" value="1"/>
</dbReference>
<feature type="transmembrane region" description="Helical" evidence="3">
    <location>
        <begin position="208"/>
        <end position="228"/>
    </location>
</feature>
<evidence type="ECO:0000256" key="1">
    <source>
        <dbReference type="ARBA" id="ARBA00004141"/>
    </source>
</evidence>
<evidence type="ECO:0000313" key="6">
    <source>
        <dbReference type="Proteomes" id="UP000078512"/>
    </source>
</evidence>
<dbReference type="CDD" id="cd17352">
    <property type="entry name" value="MFS_MCT_SLC16"/>
    <property type="match status" value="1"/>
</dbReference>
<feature type="transmembrane region" description="Helical" evidence="3">
    <location>
        <begin position="304"/>
        <end position="325"/>
    </location>
</feature>
<feature type="transmembrane region" description="Helical" evidence="3">
    <location>
        <begin position="240"/>
        <end position="260"/>
    </location>
</feature>
<proteinExistence type="inferred from homology"/>
<comment type="subcellular location">
    <subcellularLocation>
        <location evidence="1">Membrane</location>
        <topology evidence="1">Multi-pass membrane protein</topology>
    </subcellularLocation>
</comment>
<dbReference type="PROSITE" id="PS50850">
    <property type="entry name" value="MFS"/>
    <property type="match status" value="1"/>
</dbReference>
<dbReference type="AlphaFoldDB" id="A0A197KI98"/>
<feature type="transmembrane region" description="Helical" evidence="3">
    <location>
        <begin position="176"/>
        <end position="196"/>
    </location>
</feature>
<keyword evidence="3" id="KW-0812">Transmembrane</keyword>
<sequence length="493" mass="53221">MSDQTTNQKHPSTLPPSSALVHLDSELTVTSSDNIKKTDCLGDKEEYYSADKTDIDVEHATATVDPQDEQPVLVDGPLFGWIVVFASFTSQMISMGVCNVYGVYQNYYFTEKFQGSASTFQLAWIGSLAIMALDLAGPFTGSICDYFGHRQAALIGVVIMTLSLTAAAFATQVWQLYLTQGVLYGLGGSLTYFASLTLPSQWFTKSRGLVTGIAISGGGIGGLWISPIVSKLLTNKGFKFTMLTMAIAHFVLLVPACMFYKTRRETGRQRAKRIKQFGYRKGEAMDNGKKRKFIDWTIMKDIRFSLLFVAGIFVVSGYFTPFYFINSYAIQHGVDKSTAALMVGLMNGASAIGRIVMGLVSDKIGSMNALCISTFAATLTLFFLWTFAKTVAVMFVFSIAYGLCCGAYLSSTVSVSAAIAGLDRLGSVTGILYAGMAIGSTIGSPTSGAILDTIGHGTDYTGVIIWSGTVMLIGSVIQFGMKFATNRNIFAKV</sequence>